<evidence type="ECO:0000313" key="5">
    <source>
        <dbReference type="EMBL" id="PPR00661.1"/>
    </source>
</evidence>
<name>A0A409YCB7_9AGAR</name>
<dbReference type="GO" id="GO:0003729">
    <property type="term" value="F:mRNA binding"/>
    <property type="evidence" value="ECO:0007669"/>
    <property type="project" value="TreeGrafter"/>
</dbReference>
<organism evidence="5 6">
    <name type="scientific">Panaeolus cyanescens</name>
    <dbReference type="NCBI Taxonomy" id="181874"/>
    <lineage>
        <taxon>Eukaryota</taxon>
        <taxon>Fungi</taxon>
        <taxon>Dikarya</taxon>
        <taxon>Basidiomycota</taxon>
        <taxon>Agaricomycotina</taxon>
        <taxon>Agaricomycetes</taxon>
        <taxon>Agaricomycetidae</taxon>
        <taxon>Agaricales</taxon>
        <taxon>Agaricineae</taxon>
        <taxon>Galeropsidaceae</taxon>
        <taxon>Panaeolus</taxon>
    </lineage>
</organism>
<dbReference type="STRING" id="181874.A0A409YCB7"/>
<keyword evidence="1" id="KW-0677">Repeat</keyword>
<sequence>MLQRCIRTKRLYLEQQLVTWTSFRRRFNYEPIPFVANRNTLSLRLYKTNAAAQRKAIAPTIESPTSIPNAQDNFQRLCCSWSAQASKPKILVEIHNSPPLSALFRNDAQLKAALDSLIQSNAPHLLSCGLEIAFQAGSTLKPALYESLCFQLAQYRRWDIILGIVDSASRALVHLSTRLLNWRARSLVELQDYRPAFGVLQEFEQAGQKPNQRTYYTLISGCLRNADIHGAKQLIQDMHQSNIPISPELHSLIVQHYRDFGLNAEMLKATLNMLPSLKQSDALEVLNSLLQMTLDSAEYAITLQLLSYFNATPVEHFRSLVLPLVPDTILHNSSIDHSLRLEPNSTTTSLFMNFLVAKSVFQDAVQLGEDTLMKDQAPTEAFVASLINAYFMAGQDDDATVLLSRICSKVHSTSFQQLKVDVGHHGHTLGNIENMVPSTKLFNAFLKGICKRGADQVSLVFQLMESHNVQPNSRTVEILLSFIKSKVVHPRVLVQALKALTSPSVPVNIRHLHHIISAIASYDKHARFGRGWNRFSSKFTSNSSGTTNRISLTQPPSSSPTAGITVQDQSSYRKLLRPFLQSLNERGMKSDAAMLFLRLRIDALDSDMDSAQSIFRVLLARGIRPNRYHYSALIEGYARNGNFKSALSVLHSAVKSGVTPTVEMYTTIIASYARHHDPVSASKTFQRMLTADIRPDVAAIDALVSSYYAVGAYKIGRLMLIALWKFIAPFPEDMKNADLATLIDQFRALDQKNNINPMLGKRERVKIYGQIASLIDSYRRHFRP</sequence>
<dbReference type="OrthoDB" id="185373at2759"/>
<dbReference type="PROSITE" id="PS51375">
    <property type="entry name" value="PPR"/>
    <property type="match status" value="3"/>
</dbReference>
<protein>
    <recommendedName>
        <fullName evidence="4">Pentatricopeptide repeat-containing protein-mitochondrial domain-containing protein</fullName>
    </recommendedName>
</protein>
<dbReference type="GO" id="GO:0007005">
    <property type="term" value="P:mitochondrion organization"/>
    <property type="evidence" value="ECO:0007669"/>
    <property type="project" value="TreeGrafter"/>
</dbReference>
<dbReference type="AlphaFoldDB" id="A0A409YCB7"/>
<evidence type="ECO:0000256" key="1">
    <source>
        <dbReference type="ARBA" id="ARBA00022737"/>
    </source>
</evidence>
<feature type="repeat" description="PPR" evidence="2">
    <location>
        <begin position="211"/>
        <end position="245"/>
    </location>
</feature>
<feature type="domain" description="Pentatricopeptide repeat-containing protein-mitochondrial" evidence="4">
    <location>
        <begin position="606"/>
        <end position="712"/>
    </location>
</feature>
<dbReference type="GO" id="GO:0006396">
    <property type="term" value="P:RNA processing"/>
    <property type="evidence" value="ECO:0007669"/>
    <property type="project" value="TreeGrafter"/>
</dbReference>
<dbReference type="Pfam" id="PF23276">
    <property type="entry name" value="TPR_24"/>
    <property type="match status" value="1"/>
</dbReference>
<gene>
    <name evidence="5" type="ORF">CVT24_000884</name>
</gene>
<dbReference type="Proteomes" id="UP000284842">
    <property type="component" value="Unassembled WGS sequence"/>
</dbReference>
<evidence type="ECO:0000256" key="3">
    <source>
        <dbReference type="SAM" id="MobiDB-lite"/>
    </source>
</evidence>
<dbReference type="Gene3D" id="1.25.40.10">
    <property type="entry name" value="Tetratricopeptide repeat domain"/>
    <property type="match status" value="3"/>
</dbReference>
<dbReference type="InterPro" id="IPR051114">
    <property type="entry name" value="Mito_RNA_Proc_CCM1"/>
</dbReference>
<dbReference type="InterPro" id="IPR011990">
    <property type="entry name" value="TPR-like_helical_dom_sf"/>
</dbReference>
<keyword evidence="6" id="KW-1185">Reference proteome</keyword>
<dbReference type="PANTHER" id="PTHR47934:SF6">
    <property type="entry name" value="MITOCHONDRIAL GROUP I INTRON SPLICING FACTOR CCM1-RELATED"/>
    <property type="match status" value="1"/>
</dbReference>
<feature type="repeat" description="PPR" evidence="2">
    <location>
        <begin position="626"/>
        <end position="660"/>
    </location>
</feature>
<proteinExistence type="predicted"/>
<accession>A0A409YCB7</accession>
<dbReference type="InParanoid" id="A0A409YCB7"/>
<dbReference type="Pfam" id="PF01535">
    <property type="entry name" value="PPR"/>
    <property type="match status" value="1"/>
</dbReference>
<evidence type="ECO:0000313" key="6">
    <source>
        <dbReference type="Proteomes" id="UP000284842"/>
    </source>
</evidence>
<evidence type="ECO:0000256" key="2">
    <source>
        <dbReference type="PROSITE-ProRule" id="PRU00708"/>
    </source>
</evidence>
<dbReference type="PANTHER" id="PTHR47934">
    <property type="entry name" value="PENTATRICOPEPTIDE REPEAT-CONTAINING PROTEIN PET309, MITOCHONDRIAL"/>
    <property type="match status" value="1"/>
</dbReference>
<feature type="region of interest" description="Disordered" evidence="3">
    <location>
        <begin position="540"/>
        <end position="564"/>
    </location>
</feature>
<dbReference type="InterPro" id="IPR057027">
    <property type="entry name" value="TPR_mt"/>
</dbReference>
<dbReference type="EMBL" id="NHTK01001299">
    <property type="protein sequence ID" value="PPR00661.1"/>
    <property type="molecule type" value="Genomic_DNA"/>
</dbReference>
<dbReference type="InterPro" id="IPR002885">
    <property type="entry name" value="PPR_rpt"/>
</dbReference>
<feature type="repeat" description="PPR" evidence="2">
    <location>
        <begin position="661"/>
        <end position="695"/>
    </location>
</feature>
<evidence type="ECO:0000259" key="4">
    <source>
        <dbReference type="Pfam" id="PF23276"/>
    </source>
</evidence>
<dbReference type="GO" id="GO:0005739">
    <property type="term" value="C:mitochondrion"/>
    <property type="evidence" value="ECO:0007669"/>
    <property type="project" value="TreeGrafter"/>
</dbReference>
<comment type="caution">
    <text evidence="5">The sequence shown here is derived from an EMBL/GenBank/DDBJ whole genome shotgun (WGS) entry which is preliminary data.</text>
</comment>
<dbReference type="NCBIfam" id="TIGR00756">
    <property type="entry name" value="PPR"/>
    <property type="match status" value="3"/>
</dbReference>
<reference evidence="5 6" key="1">
    <citation type="journal article" date="2018" name="Evol. Lett.">
        <title>Horizontal gene cluster transfer increased hallucinogenic mushroom diversity.</title>
        <authorList>
            <person name="Reynolds H.T."/>
            <person name="Vijayakumar V."/>
            <person name="Gluck-Thaler E."/>
            <person name="Korotkin H.B."/>
            <person name="Matheny P.B."/>
            <person name="Slot J.C."/>
        </authorList>
    </citation>
    <scope>NUCLEOTIDE SEQUENCE [LARGE SCALE GENOMIC DNA]</scope>
    <source>
        <strain evidence="5 6">2629</strain>
    </source>
</reference>